<evidence type="ECO:0000256" key="2">
    <source>
        <dbReference type="ARBA" id="ARBA00022525"/>
    </source>
</evidence>
<comment type="subcellular location">
    <subcellularLocation>
        <location evidence="1">Secreted</location>
    </subcellularLocation>
</comment>
<dbReference type="GO" id="GO:0034116">
    <property type="term" value="P:positive regulation of heterotypic cell-cell adhesion"/>
    <property type="evidence" value="ECO:0007669"/>
    <property type="project" value="TreeGrafter"/>
</dbReference>
<dbReference type="InterPro" id="IPR037579">
    <property type="entry name" value="FIB_ANG-like"/>
</dbReference>
<dbReference type="Proteomes" id="UP000829720">
    <property type="component" value="Unassembled WGS sequence"/>
</dbReference>
<evidence type="ECO:0000313" key="7">
    <source>
        <dbReference type="EMBL" id="KAI1892038.1"/>
    </source>
</evidence>
<dbReference type="SUPFAM" id="SSF56496">
    <property type="entry name" value="Fibrinogen C-terminal domain-like"/>
    <property type="match status" value="1"/>
</dbReference>
<comment type="caution">
    <text evidence="7">The sequence shown here is derived from an EMBL/GenBank/DDBJ whole genome shotgun (WGS) entry which is preliminary data.</text>
</comment>
<accession>A0A8T3DB00</accession>
<sequence>MRVCVLYRRKNSGRIPVVTCKGLSAREHSRSPQLQQSEGSVRRSCAIFTRHQRFEHKVYLLPQHCGIVTTQTQTGRTRRRRGHEVRVTWSLCAVLCLCAWGVGDCRSGEPSGALRRRRSPDDDGKKCSYTFLVPQQKITGPICASATGPEPDKDRVTRMDIAEVREVLSKQRREIETLQLVVDVDGNMVNEMKLLRKESRNMNSRVTQLYMQLLHEIIRKRDNSLELAQLENRILNVTSEMLRLASRYKELELRYSAMASLVVPENLPINNRFTNEIQRDHNRAFPRGSRMDSSPTANPVGFPPPPQGTLSSDGPFRDCYQVRQAGHATSGMYLLKVDGSERLIQAWCEHGLDNGGWTVFQRRKDGSVNFFRNWENYKKGFGNIDSEYWLGLENIYNLGKQGDYRLLVELEDWVGKKVYAEYSSFHLEPESESYRLRLGTYQGNAGDSLSSHNGKQFTTLDRDKDSFTGNCAHFHKGGWWYNACGQTNLNGVWYTGGVYRSKFQDGIFWADYGGGFYSLKSVRMMIRPID</sequence>
<reference evidence="7" key="1">
    <citation type="submission" date="2021-01" db="EMBL/GenBank/DDBJ databases">
        <authorList>
            <person name="Zahm M."/>
            <person name="Roques C."/>
            <person name="Cabau C."/>
            <person name="Klopp C."/>
            <person name="Donnadieu C."/>
            <person name="Jouanno E."/>
            <person name="Lampietro C."/>
            <person name="Louis A."/>
            <person name="Herpin A."/>
            <person name="Echchiki A."/>
            <person name="Berthelot C."/>
            <person name="Parey E."/>
            <person name="Roest-Crollius H."/>
            <person name="Braasch I."/>
            <person name="Postlethwait J."/>
            <person name="Bobe J."/>
            <person name="Montfort J."/>
            <person name="Bouchez O."/>
            <person name="Begum T."/>
            <person name="Mejri S."/>
            <person name="Adams A."/>
            <person name="Chen W.-J."/>
            <person name="Guiguen Y."/>
        </authorList>
    </citation>
    <scope>NUCLEOTIDE SEQUENCE</scope>
    <source>
        <tissue evidence="7">Blood</tissue>
    </source>
</reference>
<keyword evidence="8" id="KW-1185">Reference proteome</keyword>
<evidence type="ECO:0000256" key="4">
    <source>
        <dbReference type="ARBA" id="ARBA00023180"/>
    </source>
</evidence>
<dbReference type="OrthoDB" id="7735550at2759"/>
<dbReference type="InterPro" id="IPR002181">
    <property type="entry name" value="Fibrinogen_a/b/g_C_dom"/>
</dbReference>
<dbReference type="CDD" id="cd00087">
    <property type="entry name" value="FReD"/>
    <property type="match status" value="1"/>
</dbReference>
<dbReference type="GO" id="GO:0030674">
    <property type="term" value="F:protein-macromolecule adaptor activity"/>
    <property type="evidence" value="ECO:0007669"/>
    <property type="project" value="TreeGrafter"/>
</dbReference>
<name>A0A8T3DB00_9TELE</name>
<dbReference type="Gene3D" id="3.90.215.10">
    <property type="entry name" value="Gamma Fibrinogen, chain A, domain 1"/>
    <property type="match status" value="1"/>
</dbReference>
<dbReference type="GO" id="GO:0042730">
    <property type="term" value="P:fibrinolysis"/>
    <property type="evidence" value="ECO:0007669"/>
    <property type="project" value="TreeGrafter"/>
</dbReference>
<proteinExistence type="predicted"/>
<dbReference type="InterPro" id="IPR036056">
    <property type="entry name" value="Fibrinogen-like_C"/>
</dbReference>
<evidence type="ECO:0000313" key="8">
    <source>
        <dbReference type="Proteomes" id="UP000829720"/>
    </source>
</evidence>
<dbReference type="PANTHER" id="PTHR47221:SF5">
    <property type="entry name" value="FIBRINOGEN C-TERMINAL DOMAIN-CONTAINING PROTEIN"/>
    <property type="match status" value="1"/>
</dbReference>
<dbReference type="Pfam" id="PF00147">
    <property type="entry name" value="Fibrinogen_C"/>
    <property type="match status" value="1"/>
</dbReference>
<keyword evidence="2" id="KW-0964">Secreted</keyword>
<evidence type="ECO:0000256" key="3">
    <source>
        <dbReference type="ARBA" id="ARBA00023157"/>
    </source>
</evidence>
<evidence type="ECO:0000256" key="5">
    <source>
        <dbReference type="SAM" id="MobiDB-lite"/>
    </source>
</evidence>
<evidence type="ECO:0000259" key="6">
    <source>
        <dbReference type="PROSITE" id="PS51406"/>
    </source>
</evidence>
<dbReference type="SMART" id="SM00186">
    <property type="entry name" value="FBG"/>
    <property type="match status" value="1"/>
</dbReference>
<dbReference type="PANTHER" id="PTHR47221">
    <property type="entry name" value="FIBRINOGEN ALPHA CHAIN"/>
    <property type="match status" value="1"/>
</dbReference>
<dbReference type="GO" id="GO:0005577">
    <property type="term" value="C:fibrinogen complex"/>
    <property type="evidence" value="ECO:0007669"/>
    <property type="project" value="TreeGrafter"/>
</dbReference>
<keyword evidence="4" id="KW-0325">Glycoprotein</keyword>
<protein>
    <recommendedName>
        <fullName evidence="6">Fibrinogen C-terminal domain-containing protein</fullName>
    </recommendedName>
</protein>
<dbReference type="GO" id="GO:0005201">
    <property type="term" value="F:extracellular matrix structural constituent"/>
    <property type="evidence" value="ECO:0007669"/>
    <property type="project" value="TreeGrafter"/>
</dbReference>
<organism evidence="7 8">
    <name type="scientific">Albula goreensis</name>
    <dbReference type="NCBI Taxonomy" id="1534307"/>
    <lineage>
        <taxon>Eukaryota</taxon>
        <taxon>Metazoa</taxon>
        <taxon>Chordata</taxon>
        <taxon>Craniata</taxon>
        <taxon>Vertebrata</taxon>
        <taxon>Euteleostomi</taxon>
        <taxon>Actinopterygii</taxon>
        <taxon>Neopterygii</taxon>
        <taxon>Teleostei</taxon>
        <taxon>Albuliformes</taxon>
        <taxon>Albulidae</taxon>
        <taxon>Albula</taxon>
    </lineage>
</organism>
<gene>
    <name evidence="7" type="ORF">AGOR_G00149870</name>
</gene>
<feature type="region of interest" description="Disordered" evidence="5">
    <location>
        <begin position="284"/>
        <end position="313"/>
    </location>
</feature>
<dbReference type="PROSITE" id="PS51406">
    <property type="entry name" value="FIBRINOGEN_C_2"/>
    <property type="match status" value="1"/>
</dbReference>
<dbReference type="FunFam" id="3.90.215.10:FF:000001">
    <property type="entry name" value="Tenascin isoform 1"/>
    <property type="match status" value="1"/>
</dbReference>
<feature type="domain" description="Fibrinogen C-terminal" evidence="6">
    <location>
        <begin position="310"/>
        <end position="530"/>
    </location>
</feature>
<dbReference type="EMBL" id="JAERUA010000013">
    <property type="protein sequence ID" value="KAI1892038.1"/>
    <property type="molecule type" value="Genomic_DNA"/>
</dbReference>
<evidence type="ECO:0000256" key="1">
    <source>
        <dbReference type="ARBA" id="ARBA00004613"/>
    </source>
</evidence>
<dbReference type="InterPro" id="IPR014716">
    <property type="entry name" value="Fibrinogen_a/b/g_C_1"/>
</dbReference>
<dbReference type="GO" id="GO:0070527">
    <property type="term" value="P:platelet aggregation"/>
    <property type="evidence" value="ECO:0007669"/>
    <property type="project" value="TreeGrafter"/>
</dbReference>
<dbReference type="AlphaFoldDB" id="A0A8T3DB00"/>
<keyword evidence="3" id="KW-1015">Disulfide bond</keyword>
<dbReference type="GO" id="GO:0072377">
    <property type="term" value="P:blood coagulation, common pathway"/>
    <property type="evidence" value="ECO:0007669"/>
    <property type="project" value="TreeGrafter"/>
</dbReference>